<dbReference type="AlphaFoldDB" id="A0A8S9XPH1"/>
<gene>
    <name evidence="3" type="ORF">GE061_013640</name>
</gene>
<feature type="domain" description="DUF7869" evidence="2">
    <location>
        <begin position="177"/>
        <end position="315"/>
    </location>
</feature>
<dbReference type="PANTHER" id="PTHR34415">
    <property type="entry name" value="INTEGRASE CATALYTIC DOMAIN-CONTAINING PROTEIN"/>
    <property type="match status" value="1"/>
</dbReference>
<feature type="compositionally biased region" description="Basic and acidic residues" evidence="1">
    <location>
        <begin position="95"/>
        <end position="117"/>
    </location>
</feature>
<feature type="region of interest" description="Disordered" evidence="1">
    <location>
        <begin position="15"/>
        <end position="72"/>
    </location>
</feature>
<evidence type="ECO:0000313" key="3">
    <source>
        <dbReference type="EMBL" id="KAF6210534.1"/>
    </source>
</evidence>
<name>A0A8S9XPH1_APOLU</name>
<evidence type="ECO:0000313" key="4">
    <source>
        <dbReference type="Proteomes" id="UP000466442"/>
    </source>
</evidence>
<sequence length="445" mass="51365">MSSRSRKIVEMALKKAAAGEPDLDAICQSQTNQEDEPDSNNTENEIAFFSSGSSDLYEPSSEEESSDEENAMVTEDDFDHEEVVKSHGIIADVEDTNKNDSDQEGSSRMDTNEEHRENVSLGFELQKNDRAYARESNKACFVTMDLQQTMPLPKMTTNKAFYLRQMWFYNLGFHIISGSQKEFAVFCTWTENVANRGSDEICSSLLTLLEMVDTLKGKDHLIIWSDSCAGQNKNWQLICLYQLLIEKNVFKTIDHKYPEVGHTYLDSDRDFGRIEKVLRKHGNIYTPEKYREIISTASRNNVVLDMTNHFRDFTNLTSGLRLINKKKDLLGLKVPFRDLRWIRVEEYGSYLFKQSFLEFEPFRKVNILRNGATTSCEISSVQRLEEHAGILSEEKINDLQQQLLFVPEEFKWFYDKVIKGNDAKVRDGKTKKNSKRSRVMGAEEM</sequence>
<dbReference type="EMBL" id="WIXP02000005">
    <property type="protein sequence ID" value="KAF6210534.1"/>
    <property type="molecule type" value="Genomic_DNA"/>
</dbReference>
<protein>
    <recommendedName>
        <fullName evidence="2">DUF7869 domain-containing protein</fullName>
    </recommendedName>
</protein>
<comment type="caution">
    <text evidence="3">The sequence shown here is derived from an EMBL/GenBank/DDBJ whole genome shotgun (WGS) entry which is preliminary data.</text>
</comment>
<proteinExistence type="predicted"/>
<dbReference type="Proteomes" id="UP000466442">
    <property type="component" value="Linkage Group LG5"/>
</dbReference>
<organism evidence="3 4">
    <name type="scientific">Apolygus lucorum</name>
    <name type="common">Small green plant bug</name>
    <name type="synonym">Lygocoris lucorum</name>
    <dbReference type="NCBI Taxonomy" id="248454"/>
    <lineage>
        <taxon>Eukaryota</taxon>
        <taxon>Metazoa</taxon>
        <taxon>Ecdysozoa</taxon>
        <taxon>Arthropoda</taxon>
        <taxon>Hexapoda</taxon>
        <taxon>Insecta</taxon>
        <taxon>Pterygota</taxon>
        <taxon>Neoptera</taxon>
        <taxon>Paraneoptera</taxon>
        <taxon>Hemiptera</taxon>
        <taxon>Heteroptera</taxon>
        <taxon>Panheteroptera</taxon>
        <taxon>Cimicomorpha</taxon>
        <taxon>Miridae</taxon>
        <taxon>Mirini</taxon>
        <taxon>Apolygus</taxon>
    </lineage>
</organism>
<evidence type="ECO:0000256" key="1">
    <source>
        <dbReference type="SAM" id="MobiDB-lite"/>
    </source>
</evidence>
<keyword evidence="4" id="KW-1185">Reference proteome</keyword>
<evidence type="ECO:0000259" key="2">
    <source>
        <dbReference type="Pfam" id="PF25273"/>
    </source>
</evidence>
<dbReference type="InterPro" id="IPR057191">
    <property type="entry name" value="DUF7869"/>
</dbReference>
<feature type="region of interest" description="Disordered" evidence="1">
    <location>
        <begin position="87"/>
        <end position="117"/>
    </location>
</feature>
<feature type="compositionally biased region" description="Acidic residues" evidence="1">
    <location>
        <begin position="60"/>
        <end position="72"/>
    </location>
</feature>
<feature type="region of interest" description="Disordered" evidence="1">
    <location>
        <begin position="426"/>
        <end position="445"/>
    </location>
</feature>
<accession>A0A8S9XPH1</accession>
<reference evidence="3" key="1">
    <citation type="journal article" date="2021" name="Mol. Ecol. Resour.">
        <title>Apolygus lucorum genome provides insights into omnivorousness and mesophyll feeding.</title>
        <authorList>
            <person name="Liu Y."/>
            <person name="Liu H."/>
            <person name="Wang H."/>
            <person name="Huang T."/>
            <person name="Liu B."/>
            <person name="Yang B."/>
            <person name="Yin L."/>
            <person name="Li B."/>
            <person name="Zhang Y."/>
            <person name="Zhang S."/>
            <person name="Jiang F."/>
            <person name="Zhang X."/>
            <person name="Ren Y."/>
            <person name="Wang B."/>
            <person name="Wang S."/>
            <person name="Lu Y."/>
            <person name="Wu K."/>
            <person name="Fan W."/>
            <person name="Wang G."/>
        </authorList>
    </citation>
    <scope>NUCLEOTIDE SEQUENCE</scope>
    <source>
        <strain evidence="3">12Hb</strain>
    </source>
</reference>
<dbReference type="OrthoDB" id="6621115at2759"/>
<dbReference type="PANTHER" id="PTHR34415:SF1">
    <property type="entry name" value="INTEGRASE CATALYTIC DOMAIN-CONTAINING PROTEIN"/>
    <property type="match status" value="1"/>
</dbReference>
<dbReference type="Pfam" id="PF25273">
    <property type="entry name" value="DUF7869"/>
    <property type="match status" value="1"/>
</dbReference>